<protein>
    <submittedName>
        <fullName evidence="1">Uncharacterized protein</fullName>
    </submittedName>
</protein>
<name>A0ACC2RFT6_9FUNG</name>
<reference evidence="1" key="1">
    <citation type="submission" date="2022-04" db="EMBL/GenBank/DDBJ databases">
        <title>Genome of the entomopathogenic fungus Entomophthora muscae.</title>
        <authorList>
            <person name="Elya C."/>
            <person name="Lovett B.R."/>
            <person name="Lee E."/>
            <person name="Macias A.M."/>
            <person name="Hajek A.E."/>
            <person name="De Bivort B.L."/>
            <person name="Kasson M.T."/>
            <person name="De Fine Licht H.H."/>
            <person name="Stajich J.E."/>
        </authorList>
    </citation>
    <scope>NUCLEOTIDE SEQUENCE</scope>
    <source>
        <strain evidence="1">Berkeley</strain>
    </source>
</reference>
<sequence>MYPMEIHSELLVGVYYSQTLSFSDSVVSLVNIERAQAVSYRVFKSLRVQFGENTPNSSQDSVFMDHKQIGKVRIHQYWGSSQCSFESVNCCLASQSSEKVHICHGRFHNARNYMAK</sequence>
<comment type="caution">
    <text evidence="1">The sequence shown here is derived from an EMBL/GenBank/DDBJ whole genome shotgun (WGS) entry which is preliminary data.</text>
</comment>
<organism evidence="1 2">
    <name type="scientific">Entomophthora muscae</name>
    <dbReference type="NCBI Taxonomy" id="34485"/>
    <lineage>
        <taxon>Eukaryota</taxon>
        <taxon>Fungi</taxon>
        <taxon>Fungi incertae sedis</taxon>
        <taxon>Zoopagomycota</taxon>
        <taxon>Entomophthoromycotina</taxon>
        <taxon>Entomophthoromycetes</taxon>
        <taxon>Entomophthorales</taxon>
        <taxon>Entomophthoraceae</taxon>
        <taxon>Entomophthora</taxon>
    </lineage>
</organism>
<dbReference type="EMBL" id="QTSX02007300">
    <property type="protein sequence ID" value="KAJ9048924.1"/>
    <property type="molecule type" value="Genomic_DNA"/>
</dbReference>
<dbReference type="Proteomes" id="UP001165960">
    <property type="component" value="Unassembled WGS sequence"/>
</dbReference>
<proteinExistence type="predicted"/>
<evidence type="ECO:0000313" key="2">
    <source>
        <dbReference type="Proteomes" id="UP001165960"/>
    </source>
</evidence>
<accession>A0ACC2RFT6</accession>
<keyword evidence="2" id="KW-1185">Reference proteome</keyword>
<gene>
    <name evidence="1" type="ORF">DSO57_1029844</name>
</gene>
<evidence type="ECO:0000313" key="1">
    <source>
        <dbReference type="EMBL" id="KAJ9048924.1"/>
    </source>
</evidence>